<evidence type="ECO:0000256" key="1">
    <source>
        <dbReference type="SAM" id="MobiDB-lite"/>
    </source>
</evidence>
<evidence type="ECO:0000313" key="2">
    <source>
        <dbReference type="EMBL" id="GAA1608500.1"/>
    </source>
</evidence>
<evidence type="ECO:0000313" key="3">
    <source>
        <dbReference type="Proteomes" id="UP001500064"/>
    </source>
</evidence>
<accession>A0ABP4QEW0</accession>
<keyword evidence="3" id="KW-1185">Reference proteome</keyword>
<organism evidence="2 3">
    <name type="scientific">Nonomuraea maheshkhaliensis</name>
    <dbReference type="NCBI Taxonomy" id="419590"/>
    <lineage>
        <taxon>Bacteria</taxon>
        <taxon>Bacillati</taxon>
        <taxon>Actinomycetota</taxon>
        <taxon>Actinomycetes</taxon>
        <taxon>Streptosporangiales</taxon>
        <taxon>Streptosporangiaceae</taxon>
        <taxon>Nonomuraea</taxon>
    </lineage>
</organism>
<reference evidence="3" key="1">
    <citation type="journal article" date="2019" name="Int. J. Syst. Evol. Microbiol.">
        <title>The Global Catalogue of Microorganisms (GCM) 10K type strain sequencing project: providing services to taxonomists for standard genome sequencing and annotation.</title>
        <authorList>
            <consortium name="The Broad Institute Genomics Platform"/>
            <consortium name="The Broad Institute Genome Sequencing Center for Infectious Disease"/>
            <person name="Wu L."/>
            <person name="Ma J."/>
        </authorList>
    </citation>
    <scope>NUCLEOTIDE SEQUENCE [LARGE SCALE GENOMIC DNA]</scope>
    <source>
        <strain evidence="3">JCM 13929</strain>
    </source>
</reference>
<gene>
    <name evidence="2" type="ORF">GCM10009733_000780</name>
</gene>
<dbReference type="EMBL" id="BAAAMU010000001">
    <property type="protein sequence ID" value="GAA1608500.1"/>
    <property type="molecule type" value="Genomic_DNA"/>
</dbReference>
<protein>
    <submittedName>
        <fullName evidence="2">Uncharacterized protein</fullName>
    </submittedName>
</protein>
<comment type="caution">
    <text evidence="2">The sequence shown here is derived from an EMBL/GenBank/DDBJ whole genome shotgun (WGS) entry which is preliminary data.</text>
</comment>
<proteinExistence type="predicted"/>
<name>A0ABP4QEW0_9ACTN</name>
<feature type="region of interest" description="Disordered" evidence="1">
    <location>
        <begin position="49"/>
        <end position="79"/>
    </location>
</feature>
<sequence length="79" mass="8779">MESRITRRVRMGELRKTRPAPMPGLPGNPVRTAMRGGSEYPAWVAMRGAHAKPGPAPDAYERRKTRRRGGGRATQNLIL</sequence>
<dbReference type="Proteomes" id="UP001500064">
    <property type="component" value="Unassembled WGS sequence"/>
</dbReference>